<dbReference type="OrthoDB" id="9811471at2"/>
<dbReference type="SUPFAM" id="SSF75304">
    <property type="entry name" value="Amidase signature (AS) enzymes"/>
    <property type="match status" value="1"/>
</dbReference>
<comment type="similarity">
    <text evidence="2">Belongs to the amidase family.</text>
</comment>
<dbReference type="PROSITE" id="PS00571">
    <property type="entry name" value="AMIDASES"/>
    <property type="match status" value="1"/>
</dbReference>
<evidence type="ECO:0000256" key="3">
    <source>
        <dbReference type="ARBA" id="ARBA00021874"/>
    </source>
</evidence>
<feature type="domain" description="Amidase" evidence="4">
    <location>
        <begin position="28"/>
        <end position="455"/>
    </location>
</feature>
<keyword evidence="5" id="KW-0808">Transferase</keyword>
<dbReference type="Proteomes" id="UP000321638">
    <property type="component" value="Unassembled WGS sequence"/>
</dbReference>
<accession>A0A5C8PS24</accession>
<sequence>MSDEDLVWFGAAELGRLIAAGEVTSRQATIAYLDRIAALNPALEAYVTVTADRALTEAAARDTELANGHRRGPLHGVPYCLKDVIATGGIRTTAGSTILADWVPDADATVAARLAAAGAVLLGKVNTHEFAFGVTTQNAHARTRNPWDRERIAGGSSGGSGAALAAGLAAFSIGTDTAGSIRLPAAFCGIAGIKPTFGLVSAAGVVAQSYTSDHVGPMARTIEDLAVVLDVVAGHDPEDPHSLPNAPTDNAATLKQGVKGLRIGVPRELMVQPLQAAVAGAFEAAKEAFRELGADVREISVPLLAHASTINNAIVPPETAAQHLHWAETWFKARVIRYGEDVAALLATGRAVTATGFIHASRERKALAATLAELFATEVDLLLTPTVAVAATHPTQKTLDLGRREFDPLDVMIHFLCGFSLAGVPALAVPAGFDPNGMPLSIQIVGRRLDDARVLAAGRAFEGARPWSGFRPASV</sequence>
<dbReference type="InterPro" id="IPR036928">
    <property type="entry name" value="AS_sf"/>
</dbReference>
<evidence type="ECO:0000256" key="2">
    <source>
        <dbReference type="ARBA" id="ARBA00009199"/>
    </source>
</evidence>
<dbReference type="GO" id="GO:0016740">
    <property type="term" value="F:transferase activity"/>
    <property type="evidence" value="ECO:0007669"/>
    <property type="project" value="UniProtKB-KW"/>
</dbReference>
<evidence type="ECO:0000256" key="1">
    <source>
        <dbReference type="ARBA" id="ARBA00003871"/>
    </source>
</evidence>
<organism evidence="5 6">
    <name type="scientific">Vineibacter terrae</name>
    <dbReference type="NCBI Taxonomy" id="2586908"/>
    <lineage>
        <taxon>Bacteria</taxon>
        <taxon>Pseudomonadati</taxon>
        <taxon>Pseudomonadota</taxon>
        <taxon>Alphaproteobacteria</taxon>
        <taxon>Hyphomicrobiales</taxon>
        <taxon>Vineibacter</taxon>
    </lineage>
</organism>
<dbReference type="InterPro" id="IPR020556">
    <property type="entry name" value="Amidase_CS"/>
</dbReference>
<comment type="caution">
    <text evidence="5">The sequence shown here is derived from an EMBL/GenBank/DDBJ whole genome shotgun (WGS) entry which is preliminary data.</text>
</comment>
<name>A0A5C8PS24_9HYPH</name>
<keyword evidence="5" id="KW-0436">Ligase</keyword>
<reference evidence="5 6" key="1">
    <citation type="submission" date="2019-06" db="EMBL/GenBank/DDBJ databases">
        <title>New taxonomy in bacterial strain CC-CFT640, isolated from vineyard.</title>
        <authorList>
            <person name="Lin S.-Y."/>
            <person name="Tsai C.-F."/>
            <person name="Young C.-C."/>
        </authorList>
    </citation>
    <scope>NUCLEOTIDE SEQUENCE [LARGE SCALE GENOMIC DNA]</scope>
    <source>
        <strain evidence="5 6">CC-CFT640</strain>
    </source>
</reference>
<keyword evidence="6" id="KW-1185">Reference proteome</keyword>
<dbReference type="RefSeq" id="WP_147846264.1">
    <property type="nucleotide sequence ID" value="NZ_VDUZ01000006.1"/>
</dbReference>
<dbReference type="Gene3D" id="3.90.1300.10">
    <property type="entry name" value="Amidase signature (AS) domain"/>
    <property type="match status" value="1"/>
</dbReference>
<proteinExistence type="inferred from homology"/>
<protein>
    <recommendedName>
        <fullName evidence="3">Indoleacetamide hydrolase</fullName>
    </recommendedName>
</protein>
<dbReference type="Pfam" id="PF01425">
    <property type="entry name" value="Amidase"/>
    <property type="match status" value="1"/>
</dbReference>
<dbReference type="GO" id="GO:0016874">
    <property type="term" value="F:ligase activity"/>
    <property type="evidence" value="ECO:0007669"/>
    <property type="project" value="UniProtKB-KW"/>
</dbReference>
<comment type="function">
    <text evidence="1">Hydrolyzes indole-3-acetamide (IAM) into indole-3-acetic acid (IAA).</text>
</comment>
<dbReference type="PANTHER" id="PTHR11895:SF7">
    <property type="entry name" value="GLUTAMYL-TRNA(GLN) AMIDOTRANSFERASE SUBUNIT A, MITOCHONDRIAL"/>
    <property type="match status" value="1"/>
</dbReference>
<evidence type="ECO:0000313" key="5">
    <source>
        <dbReference type="EMBL" id="TXL78793.1"/>
    </source>
</evidence>
<evidence type="ECO:0000313" key="6">
    <source>
        <dbReference type="Proteomes" id="UP000321638"/>
    </source>
</evidence>
<dbReference type="AlphaFoldDB" id="A0A5C8PS24"/>
<evidence type="ECO:0000259" key="4">
    <source>
        <dbReference type="Pfam" id="PF01425"/>
    </source>
</evidence>
<dbReference type="EMBL" id="VDUZ01000006">
    <property type="protein sequence ID" value="TXL78793.1"/>
    <property type="molecule type" value="Genomic_DNA"/>
</dbReference>
<dbReference type="PANTHER" id="PTHR11895">
    <property type="entry name" value="TRANSAMIDASE"/>
    <property type="match status" value="1"/>
</dbReference>
<gene>
    <name evidence="5" type="primary">gatA</name>
    <name evidence="5" type="ORF">FHP25_07305</name>
</gene>
<dbReference type="InterPro" id="IPR023631">
    <property type="entry name" value="Amidase_dom"/>
</dbReference>
<dbReference type="InterPro" id="IPR000120">
    <property type="entry name" value="Amidase"/>
</dbReference>